<reference evidence="2" key="1">
    <citation type="submission" date="2021-04" db="EMBL/GenBank/DDBJ databases">
        <title>Genome seq and assembly of Bacillus sp.</title>
        <authorList>
            <person name="Chhetri G."/>
        </authorList>
    </citation>
    <scope>NUCLEOTIDE SEQUENCE</scope>
    <source>
        <strain evidence="2">RG28</strain>
    </source>
</reference>
<evidence type="ECO:0000313" key="3">
    <source>
        <dbReference type="Proteomes" id="UP000682134"/>
    </source>
</evidence>
<accession>A0A940SHB5</accession>
<dbReference type="Proteomes" id="UP000682134">
    <property type="component" value="Unassembled WGS sequence"/>
</dbReference>
<dbReference type="RefSeq" id="WP_209406199.1">
    <property type="nucleotide sequence ID" value="NZ_JAGIYQ010000008.1"/>
</dbReference>
<gene>
    <name evidence="2" type="ORF">J5Y03_12620</name>
</gene>
<feature type="domain" description="DinB-like" evidence="1">
    <location>
        <begin position="15"/>
        <end position="145"/>
    </location>
</feature>
<proteinExistence type="predicted"/>
<name>A0A940SHB5_9BACI</name>
<dbReference type="EMBL" id="JAGIYQ010000008">
    <property type="protein sequence ID" value="MBP0726017.1"/>
    <property type="molecule type" value="Genomic_DNA"/>
</dbReference>
<dbReference type="InterPro" id="IPR024775">
    <property type="entry name" value="DinB-like"/>
</dbReference>
<dbReference type="AlphaFoldDB" id="A0A940SHB5"/>
<organism evidence="2 3">
    <name type="scientific">Gottfriedia endophytica</name>
    <dbReference type="NCBI Taxonomy" id="2820819"/>
    <lineage>
        <taxon>Bacteria</taxon>
        <taxon>Bacillati</taxon>
        <taxon>Bacillota</taxon>
        <taxon>Bacilli</taxon>
        <taxon>Bacillales</taxon>
        <taxon>Bacillaceae</taxon>
        <taxon>Gottfriedia</taxon>
    </lineage>
</organism>
<protein>
    <submittedName>
        <fullName evidence="2">DinB family protein</fullName>
    </submittedName>
</protein>
<evidence type="ECO:0000259" key="1">
    <source>
        <dbReference type="Pfam" id="PF12867"/>
    </source>
</evidence>
<keyword evidence="3" id="KW-1185">Reference proteome</keyword>
<dbReference type="Gene3D" id="1.20.120.450">
    <property type="entry name" value="dinb family like domain"/>
    <property type="match status" value="1"/>
</dbReference>
<dbReference type="Pfam" id="PF12867">
    <property type="entry name" value="DinB_2"/>
    <property type="match status" value="1"/>
</dbReference>
<comment type="caution">
    <text evidence="2">The sequence shown here is derived from an EMBL/GenBank/DDBJ whole genome shotgun (WGS) entry which is preliminary data.</text>
</comment>
<dbReference type="InterPro" id="IPR034660">
    <property type="entry name" value="DinB/YfiT-like"/>
</dbReference>
<sequence length="155" mass="17687">MDKVFEQLQFFRGFTLNNLQKLKKEHADIQPAGFNNTLRWNYGHILTAYDGLMFQLSGKGSKLDPRFFEFFGGGTKPSEWKTEAPSLEEIAEELEKHGKLIVETFQNSLDEKLVQSKEIAGLKLETVRDALTFCLWHEGLHQGVINGLTRVVTTI</sequence>
<evidence type="ECO:0000313" key="2">
    <source>
        <dbReference type="EMBL" id="MBP0726017.1"/>
    </source>
</evidence>
<dbReference type="SUPFAM" id="SSF109854">
    <property type="entry name" value="DinB/YfiT-like putative metalloenzymes"/>
    <property type="match status" value="1"/>
</dbReference>